<accession>A0ABR2Z481</accession>
<feature type="domain" description="DUF6816" evidence="2">
    <location>
        <begin position="146"/>
        <end position="359"/>
    </location>
</feature>
<evidence type="ECO:0000256" key="1">
    <source>
        <dbReference type="SAM" id="MobiDB-lite"/>
    </source>
</evidence>
<evidence type="ECO:0000259" key="2">
    <source>
        <dbReference type="Pfam" id="PF20670"/>
    </source>
</evidence>
<keyword evidence="4" id="KW-1185">Reference proteome</keyword>
<feature type="region of interest" description="Disordered" evidence="1">
    <location>
        <begin position="33"/>
        <end position="95"/>
    </location>
</feature>
<feature type="compositionally biased region" description="Basic residues" evidence="1">
    <location>
        <begin position="33"/>
        <end position="42"/>
    </location>
</feature>
<name>A0ABR2Z481_9CHLO</name>
<dbReference type="InterPro" id="IPR049213">
    <property type="entry name" value="DUF6816"/>
</dbReference>
<comment type="caution">
    <text evidence="3">The sequence shown here is derived from an EMBL/GenBank/DDBJ whole genome shotgun (WGS) entry which is preliminary data.</text>
</comment>
<gene>
    <name evidence="3" type="ORF">WJX75_008685</name>
</gene>
<protein>
    <recommendedName>
        <fullName evidence="2">DUF6816 domain-containing protein</fullName>
    </recommendedName>
</protein>
<proteinExistence type="predicted"/>
<organism evidence="3 4">
    <name type="scientific">Coccomyxa subellipsoidea</name>
    <dbReference type="NCBI Taxonomy" id="248742"/>
    <lineage>
        <taxon>Eukaryota</taxon>
        <taxon>Viridiplantae</taxon>
        <taxon>Chlorophyta</taxon>
        <taxon>core chlorophytes</taxon>
        <taxon>Trebouxiophyceae</taxon>
        <taxon>Trebouxiophyceae incertae sedis</taxon>
        <taxon>Coccomyxaceae</taxon>
        <taxon>Coccomyxa</taxon>
    </lineage>
</organism>
<evidence type="ECO:0000313" key="3">
    <source>
        <dbReference type="EMBL" id="KAK9919012.1"/>
    </source>
</evidence>
<evidence type="ECO:0000313" key="4">
    <source>
        <dbReference type="Proteomes" id="UP001491310"/>
    </source>
</evidence>
<dbReference type="Proteomes" id="UP001491310">
    <property type="component" value="Unassembled WGS sequence"/>
</dbReference>
<feature type="compositionally biased region" description="Basic and acidic residues" evidence="1">
    <location>
        <begin position="76"/>
        <end position="90"/>
    </location>
</feature>
<sequence length="367" mass="41009">MFQNSVSASYCRKCTNCYLNKSYRDCILPLTKRQSRPQKSRRRPAELPATTCSIPPSAQAAADRRASAQACSTSSREQRSGRKGPEEIPAIRKNQKERRQAGGLWFSRRQFLQSAAAAAGGLIALNQTAKASKLPPALDRAWEAVGGGPSDLYFPEEFLGVWSVESTLSSVQLPLGPDFVPDTKVVERAKAEDLNRQVRYTVAFVRNREGKVITDRRFNTLSLLDYYLGPGKLTAQDIAWNPNDPNVLNMALPGGLDITTRVTRRSETSAAPDRLDTSEYFQQIYNSSARAEPKVKASQCFTKYKWRDSAAAQRESGPQIVATQVVSDYLTPYDGEMLMMRSRNSPVVIYTYKMRFWRSPKDNAVVA</sequence>
<dbReference type="EMBL" id="JALJOT010000001">
    <property type="protein sequence ID" value="KAK9919012.1"/>
    <property type="molecule type" value="Genomic_DNA"/>
</dbReference>
<reference evidence="3 4" key="1">
    <citation type="journal article" date="2024" name="Nat. Commun.">
        <title>Phylogenomics reveals the evolutionary origins of lichenization in chlorophyte algae.</title>
        <authorList>
            <person name="Puginier C."/>
            <person name="Libourel C."/>
            <person name="Otte J."/>
            <person name="Skaloud P."/>
            <person name="Haon M."/>
            <person name="Grisel S."/>
            <person name="Petersen M."/>
            <person name="Berrin J.G."/>
            <person name="Delaux P.M."/>
            <person name="Dal Grande F."/>
            <person name="Keller J."/>
        </authorList>
    </citation>
    <scope>NUCLEOTIDE SEQUENCE [LARGE SCALE GENOMIC DNA]</scope>
    <source>
        <strain evidence="3 4">SAG 216-7</strain>
    </source>
</reference>
<dbReference type="Pfam" id="PF20670">
    <property type="entry name" value="DUF6816"/>
    <property type="match status" value="1"/>
</dbReference>